<dbReference type="EMBL" id="RDQH01000336">
    <property type="protein sequence ID" value="RXH85978.1"/>
    <property type="molecule type" value="Genomic_DNA"/>
</dbReference>
<evidence type="ECO:0000313" key="7">
    <source>
        <dbReference type="Proteomes" id="UP000290289"/>
    </source>
</evidence>
<organism evidence="6 7">
    <name type="scientific">Malus domestica</name>
    <name type="common">Apple</name>
    <name type="synonym">Pyrus malus</name>
    <dbReference type="NCBI Taxonomy" id="3750"/>
    <lineage>
        <taxon>Eukaryota</taxon>
        <taxon>Viridiplantae</taxon>
        <taxon>Streptophyta</taxon>
        <taxon>Embryophyta</taxon>
        <taxon>Tracheophyta</taxon>
        <taxon>Spermatophyta</taxon>
        <taxon>Magnoliopsida</taxon>
        <taxon>eudicotyledons</taxon>
        <taxon>Gunneridae</taxon>
        <taxon>Pentapetalae</taxon>
        <taxon>rosids</taxon>
        <taxon>fabids</taxon>
        <taxon>Rosales</taxon>
        <taxon>Rosaceae</taxon>
        <taxon>Amygdaloideae</taxon>
        <taxon>Maleae</taxon>
        <taxon>Malus</taxon>
    </lineage>
</organism>
<name>A0A498IR66_MALDO</name>
<evidence type="ECO:0000256" key="1">
    <source>
        <dbReference type="ARBA" id="ARBA00022516"/>
    </source>
</evidence>
<dbReference type="PANTHER" id="PTHR43378:SF2">
    <property type="entry name" value="UDP-3-O-ACYLGLUCOSAMINE N-ACYLTRANSFERASE 1, MITOCHONDRIAL-RELATED"/>
    <property type="match status" value="1"/>
</dbReference>
<comment type="caution">
    <text evidence="6">The sequence shown here is derived from an EMBL/GenBank/DDBJ whole genome shotgun (WGS) entry which is preliminary data.</text>
</comment>
<dbReference type="GO" id="GO:0009245">
    <property type="term" value="P:lipid A biosynthetic process"/>
    <property type="evidence" value="ECO:0007669"/>
    <property type="project" value="UniProtKB-KW"/>
</dbReference>
<sequence length="246" mass="26879">MPSITKALPVEHGGYWIRKFKYKRAFPPRRVAPRTSGPQSMAVALRRLAATFGYSPHPQCVQSLFPLRFGNKGDAPTVHPEFQQWHNGGGSFHTFACIDPTVFIEFGAVVHSKSVVGESCHWTSLLGNQPKLGDDLIFNSTLPFGEIQLRDHATIDNLVQIGHNVVVAKNCILCGQVGIAGSVTHDITGPGDNGGFPAKSYHLNQLIIYLASLAHDAYSSHPMFYTEPEKAKPPSILQLHAIGNCE</sequence>
<keyword evidence="3" id="KW-0808">Transferase</keyword>
<keyword evidence="1" id="KW-0444">Lipid biosynthesis</keyword>
<dbReference type="GO" id="GO:0016410">
    <property type="term" value="F:N-acyltransferase activity"/>
    <property type="evidence" value="ECO:0007669"/>
    <property type="project" value="InterPro"/>
</dbReference>
<keyword evidence="5" id="KW-0012">Acyltransferase</keyword>
<reference evidence="6 7" key="1">
    <citation type="submission" date="2018-10" db="EMBL/GenBank/DDBJ databases">
        <title>A high-quality apple genome assembly.</title>
        <authorList>
            <person name="Hu J."/>
        </authorList>
    </citation>
    <scope>NUCLEOTIDE SEQUENCE [LARGE SCALE GENOMIC DNA]</scope>
    <source>
        <strain evidence="7">cv. HFTH1</strain>
        <tissue evidence="6">Young leaf</tissue>
    </source>
</reference>
<evidence type="ECO:0000256" key="2">
    <source>
        <dbReference type="ARBA" id="ARBA00022556"/>
    </source>
</evidence>
<evidence type="ECO:0000256" key="3">
    <source>
        <dbReference type="ARBA" id="ARBA00022679"/>
    </source>
</evidence>
<dbReference type="GO" id="GO:0016020">
    <property type="term" value="C:membrane"/>
    <property type="evidence" value="ECO:0007669"/>
    <property type="project" value="GOC"/>
</dbReference>
<accession>A0A498IR66</accession>
<dbReference type="InterPro" id="IPR011004">
    <property type="entry name" value="Trimer_LpxA-like_sf"/>
</dbReference>
<dbReference type="SUPFAM" id="SSF51161">
    <property type="entry name" value="Trimeric LpxA-like enzymes"/>
    <property type="match status" value="1"/>
</dbReference>
<keyword evidence="4" id="KW-0443">Lipid metabolism</keyword>
<dbReference type="AlphaFoldDB" id="A0A498IR66"/>
<protein>
    <submittedName>
        <fullName evidence="6">Uncharacterized protein</fullName>
    </submittedName>
</protein>
<keyword evidence="7" id="KW-1185">Reference proteome</keyword>
<dbReference type="PANTHER" id="PTHR43378">
    <property type="entry name" value="UDP-3-O-ACYLGLUCOSAMINE N-ACYLTRANSFERASE"/>
    <property type="match status" value="1"/>
</dbReference>
<gene>
    <name evidence="6" type="ORF">DVH24_017031</name>
</gene>
<evidence type="ECO:0000313" key="6">
    <source>
        <dbReference type="EMBL" id="RXH85978.1"/>
    </source>
</evidence>
<keyword evidence="2" id="KW-0441">Lipid A biosynthesis</keyword>
<dbReference type="InterPro" id="IPR007691">
    <property type="entry name" value="LpxD"/>
</dbReference>
<evidence type="ECO:0000256" key="4">
    <source>
        <dbReference type="ARBA" id="ARBA00023098"/>
    </source>
</evidence>
<dbReference type="STRING" id="3750.A0A498IR66"/>
<dbReference type="Gene3D" id="2.160.10.10">
    <property type="entry name" value="Hexapeptide repeat proteins"/>
    <property type="match status" value="1"/>
</dbReference>
<proteinExistence type="predicted"/>
<dbReference type="Proteomes" id="UP000290289">
    <property type="component" value="Chromosome 10"/>
</dbReference>
<evidence type="ECO:0000256" key="5">
    <source>
        <dbReference type="ARBA" id="ARBA00023315"/>
    </source>
</evidence>